<evidence type="ECO:0000313" key="3">
    <source>
        <dbReference type="EMBL" id="SLN49332.1"/>
    </source>
</evidence>
<evidence type="ECO:0000256" key="1">
    <source>
        <dbReference type="SAM" id="Phobius"/>
    </source>
</evidence>
<organism evidence="3 4">
    <name type="scientific">Oceanibacterium hippocampi</name>
    <dbReference type="NCBI Taxonomy" id="745714"/>
    <lineage>
        <taxon>Bacteria</taxon>
        <taxon>Pseudomonadati</taxon>
        <taxon>Pseudomonadota</taxon>
        <taxon>Alphaproteobacteria</taxon>
        <taxon>Sneathiellales</taxon>
        <taxon>Sneathiellaceae</taxon>
        <taxon>Oceanibacterium</taxon>
    </lineage>
</organism>
<dbReference type="AlphaFoldDB" id="A0A1Y5SVM0"/>
<protein>
    <recommendedName>
        <fullName evidence="2">YhdP central domain-containing protein</fullName>
    </recommendedName>
</protein>
<gene>
    <name evidence="3" type="ORF">OCH7691_02157</name>
</gene>
<keyword evidence="4" id="KW-1185">Reference proteome</keyword>
<sequence>MILSFAKFFLRMLGGVLAGIMIAAMLIGVRLALGPIEVDFLGPYLEEALTENGSPFQVALGQTSLGWEPGERALVVEAGDVAVRDDHGQPVLQVPKFSVSLAASGLMRGRIVPRSAALVGLDLNLLRDREGRIAVAVAGSGRRADFARGADDGADGDDATAFLRELVGIRGDGSLGPGLERLSILESRVTFTDQASESVISAPQADLRFLRAGDALRLGLDAEIEAGAGLVPFRADAAWVAGESHYDVTLAFGEIRPSVLPFADALPAVVAGIDVPVSGDLRFAIDLDGRVESIDFAAHSGAGTLYLETLYPDPVTIRNASITGRLSGGGTSLHVARAVLALDGPRIAFSGDVGFDGDRSPSIRMEATADRVTIDEVKRYWPPDVSRDGRDWVVGHLDAGAAHNVVLKLDLPAGAIDDPQSLAPDAVALDFDFDGIAARYFDPLPPIEQGRGHGRLDIDRLVLAVAGATAGGLEVGESEVVIRDFRREDQRAVIRVQVAGPVETMLAALDRPPLGLPSRIGLEAGIVTGRGAVTVNLDFPLIDELTDEMLGISATATLEGIDAKGVALGHDIADGAFTLDIGASRIGLSGRAAILGVPMDIVWEQPFVATGEVAAHYRLAGEVPTDRFAAFGLPLAPYAGGSVGLTTSIDDRVDGNVAVTVDLDLANTVLAVDQAGWGKPAGTPGKAAFSLLRTPDGALAVEGLAVEAGDLQAEGRFRVEDATLVMMQLPKLRFGGSDLAVDLIRKNDAYVIDAAGARLDLKPVFGPDEGGEAASPPAAEEPAGDGPRYLLAGRFARVGLAEDIDVTALDVVLHGQGEIIDYARVRGTLEGGAEVALGVVSRDGKRYLNIDSGDGGGVLKAIGVAENVVEGRLRLRAVKDDTAPEEPLTGRLEIKDFRVVKAPVLAQVLTVASLGGIADLVNGDGARFRIAEVPFSYGDGVITVNDARAVGSIGITAKGTFTRDGQRLAIEGTIIPSYTLNSVLGAIPLIGDLLVGRQGEGIFGITYVVNGTADNPEIEVNPLSALAPGILRRMFFEPRDGKIVEPPTLQQRN</sequence>
<keyword evidence="1" id="KW-0472">Membrane</keyword>
<dbReference type="Proteomes" id="UP000193200">
    <property type="component" value="Unassembled WGS sequence"/>
</dbReference>
<proteinExistence type="predicted"/>
<dbReference type="OrthoDB" id="7161641at2"/>
<evidence type="ECO:0000259" key="2">
    <source>
        <dbReference type="Pfam" id="PF13116"/>
    </source>
</evidence>
<dbReference type="Pfam" id="PF13116">
    <property type="entry name" value="YhdP"/>
    <property type="match status" value="1"/>
</dbReference>
<dbReference type="EMBL" id="FWFR01000001">
    <property type="protein sequence ID" value="SLN49332.1"/>
    <property type="molecule type" value="Genomic_DNA"/>
</dbReference>
<dbReference type="RefSeq" id="WP_085883350.1">
    <property type="nucleotide sequence ID" value="NZ_FWFR01000001.1"/>
</dbReference>
<keyword evidence="1" id="KW-1133">Transmembrane helix</keyword>
<evidence type="ECO:0000313" key="4">
    <source>
        <dbReference type="Proteomes" id="UP000193200"/>
    </source>
</evidence>
<dbReference type="InterPro" id="IPR025263">
    <property type="entry name" value="YhdP_central"/>
</dbReference>
<feature type="transmembrane region" description="Helical" evidence="1">
    <location>
        <begin position="12"/>
        <end position="33"/>
    </location>
</feature>
<name>A0A1Y5SVM0_9PROT</name>
<reference evidence="3 4" key="1">
    <citation type="submission" date="2017-03" db="EMBL/GenBank/DDBJ databases">
        <authorList>
            <person name="Afonso C.L."/>
            <person name="Miller P.J."/>
            <person name="Scott M.A."/>
            <person name="Spackman E."/>
            <person name="Goraichik I."/>
            <person name="Dimitrov K.M."/>
            <person name="Suarez D.L."/>
            <person name="Swayne D.E."/>
        </authorList>
    </citation>
    <scope>NUCLEOTIDE SEQUENCE [LARGE SCALE GENOMIC DNA]</scope>
    <source>
        <strain evidence="3 4">CECT 7691</strain>
    </source>
</reference>
<feature type="domain" description="YhdP central" evidence="2">
    <location>
        <begin position="286"/>
        <end position="649"/>
    </location>
</feature>
<keyword evidence="1" id="KW-0812">Transmembrane</keyword>
<accession>A0A1Y5SVM0</accession>
<dbReference type="InParanoid" id="A0A1Y5SVM0"/>